<feature type="region of interest" description="Disordered" evidence="2">
    <location>
        <begin position="250"/>
        <end position="389"/>
    </location>
</feature>
<keyword evidence="3" id="KW-1133">Transmembrane helix</keyword>
<feature type="compositionally biased region" description="Polar residues" evidence="2">
    <location>
        <begin position="256"/>
        <end position="265"/>
    </location>
</feature>
<keyword evidence="5" id="KW-1185">Reference proteome</keyword>
<feature type="compositionally biased region" description="Basic and acidic residues" evidence="2">
    <location>
        <begin position="698"/>
        <end position="710"/>
    </location>
</feature>
<feature type="compositionally biased region" description="Polar residues" evidence="2">
    <location>
        <begin position="610"/>
        <end position="622"/>
    </location>
</feature>
<feature type="compositionally biased region" description="Basic and acidic residues" evidence="2">
    <location>
        <begin position="677"/>
        <end position="687"/>
    </location>
</feature>
<feature type="region of interest" description="Disordered" evidence="2">
    <location>
        <begin position="1"/>
        <end position="63"/>
    </location>
</feature>
<feature type="compositionally biased region" description="Basic and acidic residues" evidence="2">
    <location>
        <begin position="371"/>
        <end position="381"/>
    </location>
</feature>
<name>A0ABR1U260_9PEZI</name>
<dbReference type="EMBL" id="JAQQWK010000002">
    <property type="protein sequence ID" value="KAK8052009.1"/>
    <property type="molecule type" value="Genomic_DNA"/>
</dbReference>
<feature type="compositionally biased region" description="Basic residues" evidence="2">
    <location>
        <begin position="127"/>
        <end position="140"/>
    </location>
</feature>
<feature type="compositionally biased region" description="Basic and acidic residues" evidence="2">
    <location>
        <begin position="578"/>
        <end position="606"/>
    </location>
</feature>
<evidence type="ECO:0000313" key="4">
    <source>
        <dbReference type="EMBL" id="KAK8052009.1"/>
    </source>
</evidence>
<feature type="region of interest" description="Disordered" evidence="2">
    <location>
        <begin position="85"/>
        <end position="152"/>
    </location>
</feature>
<keyword evidence="1" id="KW-0175">Coiled coil</keyword>
<feature type="region of interest" description="Disordered" evidence="2">
    <location>
        <begin position="416"/>
        <end position="507"/>
    </location>
</feature>
<feature type="coiled-coil region" evidence="1">
    <location>
        <begin position="182"/>
        <end position="232"/>
    </location>
</feature>
<evidence type="ECO:0000256" key="3">
    <source>
        <dbReference type="SAM" id="Phobius"/>
    </source>
</evidence>
<feature type="compositionally biased region" description="Basic residues" evidence="2">
    <location>
        <begin position="358"/>
        <end position="370"/>
    </location>
</feature>
<organism evidence="4 5">
    <name type="scientific">Apiospora rasikravindrae</name>
    <dbReference type="NCBI Taxonomy" id="990691"/>
    <lineage>
        <taxon>Eukaryota</taxon>
        <taxon>Fungi</taxon>
        <taxon>Dikarya</taxon>
        <taxon>Ascomycota</taxon>
        <taxon>Pezizomycotina</taxon>
        <taxon>Sordariomycetes</taxon>
        <taxon>Xylariomycetidae</taxon>
        <taxon>Amphisphaeriales</taxon>
        <taxon>Apiosporaceae</taxon>
        <taxon>Apiospora</taxon>
    </lineage>
</organism>
<comment type="caution">
    <text evidence="4">The sequence shown here is derived from an EMBL/GenBank/DDBJ whole genome shotgun (WGS) entry which is preliminary data.</text>
</comment>
<dbReference type="Proteomes" id="UP001444661">
    <property type="component" value="Unassembled WGS sequence"/>
</dbReference>
<gene>
    <name evidence="4" type="ORF">PG993_003394</name>
</gene>
<feature type="compositionally biased region" description="Basic and acidic residues" evidence="2">
    <location>
        <begin position="552"/>
        <end position="569"/>
    </location>
</feature>
<evidence type="ECO:0000256" key="1">
    <source>
        <dbReference type="SAM" id="Coils"/>
    </source>
</evidence>
<feature type="compositionally biased region" description="Polar residues" evidence="2">
    <location>
        <begin position="325"/>
        <end position="340"/>
    </location>
</feature>
<proteinExistence type="predicted"/>
<feature type="compositionally biased region" description="Low complexity" evidence="2">
    <location>
        <begin position="1"/>
        <end position="16"/>
    </location>
</feature>
<keyword evidence="3" id="KW-0812">Transmembrane</keyword>
<reference evidence="4 5" key="1">
    <citation type="submission" date="2023-01" db="EMBL/GenBank/DDBJ databases">
        <title>Analysis of 21 Apiospora genomes using comparative genomics revels a genus with tremendous synthesis potential of carbohydrate active enzymes and secondary metabolites.</title>
        <authorList>
            <person name="Sorensen T."/>
        </authorList>
    </citation>
    <scope>NUCLEOTIDE SEQUENCE [LARGE SCALE GENOMIC DNA]</scope>
    <source>
        <strain evidence="4 5">CBS 33761</strain>
    </source>
</reference>
<protein>
    <submittedName>
        <fullName evidence="4">Uncharacterized protein</fullName>
    </submittedName>
</protein>
<keyword evidence="3" id="KW-0472">Membrane</keyword>
<evidence type="ECO:0000256" key="2">
    <source>
        <dbReference type="SAM" id="MobiDB-lite"/>
    </source>
</evidence>
<feature type="region of interest" description="Disordered" evidence="2">
    <location>
        <begin position="549"/>
        <end position="628"/>
    </location>
</feature>
<feature type="compositionally biased region" description="Basic and acidic residues" evidence="2">
    <location>
        <begin position="746"/>
        <end position="775"/>
    </location>
</feature>
<evidence type="ECO:0000313" key="5">
    <source>
        <dbReference type="Proteomes" id="UP001444661"/>
    </source>
</evidence>
<sequence length="875" mass="98019">MEHYGKASSPQNNNNSNRKKASSFTGFLGKFLPTHRPEQGGTLRSLDNKSTESAYRDVGINPEALNHWNIPEDLPISRRLEIEEGRASNSSLRPEPTRPKIRPGPRRPPTPSQRPSSHLSAAETQHLLRRKQRSQRKHRELKASGDWLGVTGANPHTGQYNVLTPTESVSSEVTPPSTKIEMSKLTKTVRQAERNYEKAKQMEGAAKEKHRMEKAQLKLDKIEKAKAVIQQQHGSLEWKKHGREWSSVREPGLSPIAQSFTNTEVSENHSEEDISENESVISREESKGKQPVRVPPLSSPRRHEGGNKLRKRRQNAEPSADTIIHTPSRQPSGVLSSPSQGHDDSGTKADGQVSNTLRARKHFLWGRRRRATDPGRGEARHKPSYSDLIVDDPSEREIPLSQHNVSAGSFRWIGNPRLSPRSRNAPNGADRTGGAARSEQWPIAVATAISSQSTLREPTKSPFAAPQRLDRSQSAIDLTENARGPQHHPVLRPGEDGMRPRPTNSQKSAVEMVAPGALENMAQPRTVDTPAEKDAADHLKHCNQEVSCQGKETARKAKIESDKVKEETNKAVSFPDKMPQETERERTPRLSRRSSDSELEQHDISKLKQHVTSTIHQVSKQSRGSHDSFPLQYNAERLAETRIQPLGSHFRYCIGQDCGYTPAKVSRRNTVSTSPRNLEKQERREQNSPRSPPAPKRQVGEAHPNEKYREATVQGAARTAMVQSQGKASNLKIAPSKGISKKKNKDKSPNEKENGEGGKKERKDESPEKKEKAEGEAEDGSSPKVRKSDAMITLQRITLALSSWVWATLHYWWDVMHPVFDAESELWKRRHREESTWADVGVFLFAGVSLTVGLALGVRFFKTTQSLYQVVYYSL</sequence>
<accession>A0ABR1U260</accession>
<feature type="region of interest" description="Disordered" evidence="2">
    <location>
        <begin position="661"/>
        <end position="786"/>
    </location>
</feature>
<feature type="transmembrane region" description="Helical" evidence="3">
    <location>
        <begin position="840"/>
        <end position="861"/>
    </location>
</feature>